<organism evidence="1 2">
    <name type="scientific">Anopheles merus</name>
    <name type="common">Mosquito</name>
    <dbReference type="NCBI Taxonomy" id="30066"/>
    <lineage>
        <taxon>Eukaryota</taxon>
        <taxon>Metazoa</taxon>
        <taxon>Ecdysozoa</taxon>
        <taxon>Arthropoda</taxon>
        <taxon>Hexapoda</taxon>
        <taxon>Insecta</taxon>
        <taxon>Pterygota</taxon>
        <taxon>Neoptera</taxon>
        <taxon>Endopterygota</taxon>
        <taxon>Diptera</taxon>
        <taxon>Nematocera</taxon>
        <taxon>Culicoidea</taxon>
        <taxon>Culicidae</taxon>
        <taxon>Anophelinae</taxon>
        <taxon>Anopheles</taxon>
    </lineage>
</organism>
<reference evidence="1" key="1">
    <citation type="submission" date="2020-05" db="UniProtKB">
        <authorList>
            <consortium name="EnsemblMetazoa"/>
        </authorList>
    </citation>
    <scope>IDENTIFICATION</scope>
    <source>
        <strain evidence="1">MAF</strain>
    </source>
</reference>
<sequence length="137" mass="13964">MIVGGVVDEIGAEEEEYAGPPFVCWIAPPEDTVGDEPAAAGGGDSTFGLGWMTGACWDEGSWDAAAADGVVVVVVGEPWTTASSVCCRWGVPLAAGGLCGDEARPCDCEGEVACGCREGLRESGNPIMEPVGELDRA</sequence>
<evidence type="ECO:0000313" key="1">
    <source>
        <dbReference type="EnsemblMetazoa" id="AMEM017020-PA"/>
    </source>
</evidence>
<dbReference type="EnsemblMetazoa" id="AMEM017020-RA">
    <property type="protein sequence ID" value="AMEM017020-PA"/>
    <property type="gene ID" value="AMEM017020"/>
</dbReference>
<dbReference type="VEuPathDB" id="VectorBase:AMEM017020"/>
<dbReference type="AlphaFoldDB" id="A0A182VLK0"/>
<proteinExistence type="predicted"/>
<evidence type="ECO:0000313" key="2">
    <source>
        <dbReference type="Proteomes" id="UP000075903"/>
    </source>
</evidence>
<dbReference type="Proteomes" id="UP000075903">
    <property type="component" value="Unassembled WGS sequence"/>
</dbReference>
<protein>
    <submittedName>
        <fullName evidence="1">Uncharacterized protein</fullName>
    </submittedName>
</protein>
<accession>A0A182VLK0</accession>
<name>A0A182VLK0_ANOME</name>
<keyword evidence="2" id="KW-1185">Reference proteome</keyword>